<feature type="binding site" evidence="10">
    <location>
        <position position="168"/>
    </location>
    <ligand>
        <name>Ca(2+)</name>
        <dbReference type="ChEBI" id="CHEBI:29108"/>
        <label>1</label>
        <note>catalytic</note>
    </ligand>
</feature>
<evidence type="ECO:0000256" key="7">
    <source>
        <dbReference type="ARBA" id="ARBA00023157"/>
    </source>
</evidence>
<protein>
    <recommendedName>
        <fullName evidence="13">Paraoxonase</fullName>
        <ecNumber evidence="13">3.1.1.2</ecNumber>
    </recommendedName>
</protein>
<feature type="binding site" evidence="10">
    <location>
        <position position="270"/>
    </location>
    <ligand>
        <name>Ca(2+)</name>
        <dbReference type="ChEBI" id="CHEBI:29108"/>
        <label>1</label>
        <note>catalytic</note>
    </ligand>
</feature>
<proteinExistence type="inferred from homology"/>
<keyword evidence="5 13" id="KW-0378">Hydrolase</keyword>
<dbReference type="InterPro" id="IPR002640">
    <property type="entry name" value="Arylesterase"/>
</dbReference>
<keyword evidence="4" id="KW-0732">Signal</keyword>
<dbReference type="GO" id="GO:0004064">
    <property type="term" value="F:arylesterase activity"/>
    <property type="evidence" value="ECO:0007669"/>
    <property type="project" value="UniProtKB-UniRule"/>
</dbReference>
<evidence type="ECO:0000256" key="3">
    <source>
        <dbReference type="ARBA" id="ARBA00022723"/>
    </source>
</evidence>
<dbReference type="PANTHER" id="PTHR11799:SF12">
    <property type="entry name" value="PARAOXONASE-RELATED"/>
    <property type="match status" value="1"/>
</dbReference>
<sequence length="356" mass="39730">MGRLIAFGVIVAVLSAFIGYRIIELQRRALFNREIRQNHLPNCELLKGLEYGSEDITILPNGLAIISTGLVYPGMPSFSDGPGKIFMLDLEAEKLKPVELRIGRGFDIGSFNPHGISIYTDEKDQSVYLFVVNHPEGKSQVEIFQFVQEENSIMHLKTIRHELLHSVNDIVAVGLETFYATNDHFFANPLLRQLEVLLLQPWCTVIYYSPKEVKVVADIFYLANGINISPDNKYVYLSDVLDHAIKVMEIQENKALHLVKSVPVGSLCDNIEVDGDTGDLWMGCHPNGAKFIMYNPEDPPGSEVIRIQNIHSEKPIVSQVFADNGSLISASSVATPYNGKLLIGSVFHKALFCDLK</sequence>
<evidence type="ECO:0000256" key="9">
    <source>
        <dbReference type="PIRSR" id="PIRSR602640-1"/>
    </source>
</evidence>
<dbReference type="GO" id="GO:0046872">
    <property type="term" value="F:metal ion binding"/>
    <property type="evidence" value="ECO:0007669"/>
    <property type="project" value="UniProtKB-KW"/>
</dbReference>
<name>A0A0E9X8T3_ANGAN</name>
<dbReference type="PRINTS" id="PR01785">
    <property type="entry name" value="PARAOXONASE"/>
</dbReference>
<dbReference type="Gene3D" id="2.120.10.30">
    <property type="entry name" value="TolB, C-terminal domain"/>
    <property type="match status" value="1"/>
</dbReference>
<comment type="catalytic activity">
    <reaction evidence="1 13">
        <text>a phenyl acetate + H2O = a phenol + acetate + H(+)</text>
        <dbReference type="Rhea" id="RHEA:17309"/>
        <dbReference type="ChEBI" id="CHEBI:15377"/>
        <dbReference type="ChEBI" id="CHEBI:15378"/>
        <dbReference type="ChEBI" id="CHEBI:30089"/>
        <dbReference type="ChEBI" id="CHEBI:33853"/>
        <dbReference type="ChEBI" id="CHEBI:140310"/>
        <dbReference type="EC" id="3.1.1.2"/>
    </reaction>
</comment>
<evidence type="ECO:0000256" key="10">
    <source>
        <dbReference type="PIRSR" id="PIRSR602640-2"/>
    </source>
</evidence>
<dbReference type="Pfam" id="PF01731">
    <property type="entry name" value="Arylesterase"/>
    <property type="match status" value="1"/>
</dbReference>
<evidence type="ECO:0000256" key="11">
    <source>
        <dbReference type="PIRSR" id="PIRSR602640-3"/>
    </source>
</evidence>
<dbReference type="FunFam" id="2.120.10.30:FF:000023">
    <property type="entry name" value="Serum paraoxonase/arylesterase 2"/>
    <property type="match status" value="1"/>
</dbReference>
<dbReference type="InterPro" id="IPR011042">
    <property type="entry name" value="6-blade_b-propeller_TolB-like"/>
</dbReference>
<comment type="cofactor">
    <cofactor evidence="10 13">
        <name>Ca(2+)</name>
        <dbReference type="ChEBI" id="CHEBI:29108"/>
    </cofactor>
    <text evidence="10 13">Binds 2 calcium ions per subunit.</text>
</comment>
<evidence type="ECO:0000256" key="2">
    <source>
        <dbReference type="ARBA" id="ARBA00008595"/>
    </source>
</evidence>
<evidence type="ECO:0000256" key="6">
    <source>
        <dbReference type="ARBA" id="ARBA00022837"/>
    </source>
</evidence>
<comment type="PTM">
    <text evidence="12">Glycosylated.</text>
</comment>
<dbReference type="EC" id="3.1.1.2" evidence="13"/>
<evidence type="ECO:0000256" key="4">
    <source>
        <dbReference type="ARBA" id="ARBA00022729"/>
    </source>
</evidence>
<dbReference type="SUPFAM" id="SSF63829">
    <property type="entry name" value="Calcium-dependent phosphotriesterase"/>
    <property type="match status" value="1"/>
</dbReference>
<reference evidence="14" key="1">
    <citation type="submission" date="2014-11" db="EMBL/GenBank/DDBJ databases">
        <authorList>
            <person name="Amaro Gonzalez C."/>
        </authorList>
    </citation>
    <scope>NUCLEOTIDE SEQUENCE</scope>
</reference>
<evidence type="ECO:0000256" key="12">
    <source>
        <dbReference type="PIRSR" id="PIRSR602640-4"/>
    </source>
</evidence>
<feature type="binding site" evidence="10">
    <location>
        <position position="116"/>
    </location>
    <ligand>
        <name>Ca(2+)</name>
        <dbReference type="ChEBI" id="CHEBI:29108"/>
        <label>1</label>
        <note>catalytic</note>
    </ligand>
</feature>
<dbReference type="InterPro" id="IPR051288">
    <property type="entry name" value="Serum_paraoxonase/arylesterase"/>
</dbReference>
<organism evidence="14">
    <name type="scientific">Anguilla anguilla</name>
    <name type="common">European freshwater eel</name>
    <name type="synonym">Muraena anguilla</name>
    <dbReference type="NCBI Taxonomy" id="7936"/>
    <lineage>
        <taxon>Eukaryota</taxon>
        <taxon>Metazoa</taxon>
        <taxon>Chordata</taxon>
        <taxon>Craniata</taxon>
        <taxon>Vertebrata</taxon>
        <taxon>Euteleostomi</taxon>
        <taxon>Actinopterygii</taxon>
        <taxon>Neopterygii</taxon>
        <taxon>Teleostei</taxon>
        <taxon>Anguilliformes</taxon>
        <taxon>Anguillidae</taxon>
        <taxon>Anguilla</taxon>
    </lineage>
</organism>
<keyword evidence="7 11" id="KW-1015">Disulfide bond</keyword>
<evidence type="ECO:0000256" key="1">
    <source>
        <dbReference type="ARBA" id="ARBA00000368"/>
    </source>
</evidence>
<dbReference type="EMBL" id="GBXM01009558">
    <property type="protein sequence ID" value="JAH99019.1"/>
    <property type="molecule type" value="Transcribed_RNA"/>
</dbReference>
<accession>A0A0E9X8T3</accession>
<dbReference type="AlphaFoldDB" id="A0A0E9X8T3"/>
<keyword evidence="8 12" id="KW-0325">Glycoprotein</keyword>
<keyword evidence="6 10" id="KW-0106">Calcium</keyword>
<feature type="binding site" evidence="10">
    <location>
        <position position="224"/>
    </location>
    <ligand>
        <name>Ca(2+)</name>
        <dbReference type="ChEBI" id="CHEBI:29108"/>
        <label>1</label>
        <note>catalytic</note>
    </ligand>
</feature>
<feature type="active site" description="Proton acceptor" evidence="9">
    <location>
        <position position="114"/>
    </location>
</feature>
<keyword evidence="3 10" id="KW-0479">Metal-binding</keyword>
<reference evidence="14" key="2">
    <citation type="journal article" date="2015" name="Fish Shellfish Immunol.">
        <title>Early steps in the European eel (Anguilla anguilla)-Vibrio vulnificus interaction in the gills: Role of the RtxA13 toxin.</title>
        <authorList>
            <person name="Callol A."/>
            <person name="Pajuelo D."/>
            <person name="Ebbesson L."/>
            <person name="Teles M."/>
            <person name="MacKenzie S."/>
            <person name="Amaro C."/>
        </authorList>
    </citation>
    <scope>NUCLEOTIDE SEQUENCE</scope>
</reference>
<feature type="glycosylation site" description="N-linked (GlcNAc...) asparagine" evidence="12">
    <location>
        <position position="324"/>
    </location>
</feature>
<dbReference type="PANTHER" id="PTHR11799">
    <property type="entry name" value="PARAOXONASE"/>
    <property type="match status" value="1"/>
</dbReference>
<evidence type="ECO:0000256" key="5">
    <source>
        <dbReference type="ARBA" id="ARBA00022801"/>
    </source>
</evidence>
<feature type="binding site" evidence="10">
    <location>
        <position position="169"/>
    </location>
    <ligand>
        <name>Ca(2+)</name>
        <dbReference type="ChEBI" id="CHEBI:29108"/>
        <label>2</label>
    </ligand>
</feature>
<feature type="binding site" evidence="10">
    <location>
        <position position="55"/>
    </location>
    <ligand>
        <name>Ca(2+)</name>
        <dbReference type="ChEBI" id="CHEBI:29108"/>
        <label>1</label>
        <note>catalytic</note>
    </ligand>
</feature>
<evidence type="ECO:0000256" key="13">
    <source>
        <dbReference type="RuleBase" id="RU368025"/>
    </source>
</evidence>
<evidence type="ECO:0000313" key="14">
    <source>
        <dbReference type="EMBL" id="JAH99019.1"/>
    </source>
</evidence>
<comment type="similarity">
    <text evidence="2 13">Belongs to the paraoxonase family.</text>
</comment>
<feature type="binding site" evidence="10">
    <location>
        <position position="269"/>
    </location>
    <ligand>
        <name>Ca(2+)</name>
        <dbReference type="ChEBI" id="CHEBI:29108"/>
        <label>1</label>
        <note>catalytic</note>
    </ligand>
</feature>
<feature type="disulfide bond" description="In form B" evidence="11">
    <location>
        <begin position="43"/>
        <end position="353"/>
    </location>
</feature>
<evidence type="ECO:0000256" key="8">
    <source>
        <dbReference type="ARBA" id="ARBA00023180"/>
    </source>
</evidence>
<feature type="binding site" evidence="10">
    <location>
        <position position="54"/>
    </location>
    <ligand>
        <name>Ca(2+)</name>
        <dbReference type="ChEBI" id="CHEBI:29108"/>
        <label>2</label>
    </ligand>
</feature>